<feature type="coiled-coil region" evidence="1">
    <location>
        <begin position="123"/>
        <end position="150"/>
    </location>
</feature>
<evidence type="ECO:0000313" key="3">
    <source>
        <dbReference type="Proteomes" id="UP000019763"/>
    </source>
</evidence>
<name>A0A023B1L0_GRENI</name>
<dbReference type="RefSeq" id="XP_011132122.1">
    <property type="nucleotide sequence ID" value="XM_011133820.1"/>
</dbReference>
<comment type="caution">
    <text evidence="2">The sequence shown here is derived from an EMBL/GenBank/DDBJ whole genome shotgun (WGS) entry which is preliminary data.</text>
</comment>
<proteinExistence type="predicted"/>
<organism evidence="2 3">
    <name type="scientific">Gregarina niphandrodes</name>
    <name type="common">Septate eugregarine</name>
    <dbReference type="NCBI Taxonomy" id="110365"/>
    <lineage>
        <taxon>Eukaryota</taxon>
        <taxon>Sar</taxon>
        <taxon>Alveolata</taxon>
        <taxon>Apicomplexa</taxon>
        <taxon>Conoidasida</taxon>
        <taxon>Gregarinasina</taxon>
        <taxon>Eugregarinorida</taxon>
        <taxon>Gregarinidae</taxon>
        <taxon>Gregarina</taxon>
    </lineage>
</organism>
<keyword evidence="1" id="KW-0175">Coiled coil</keyword>
<reference evidence="2" key="1">
    <citation type="submission" date="2013-12" db="EMBL/GenBank/DDBJ databases">
        <authorList>
            <person name="Omoto C.K."/>
            <person name="Sibley D."/>
            <person name="Venepally P."/>
            <person name="Hadjithomas M."/>
            <person name="Karamycheva S."/>
            <person name="Brunk B."/>
            <person name="Roos D."/>
            <person name="Caler E."/>
            <person name="Lorenzi H."/>
        </authorList>
    </citation>
    <scope>NUCLEOTIDE SEQUENCE</scope>
</reference>
<sequence>MKSTAIQSIGNGFSTMLNHLLTSVKSALSSQTIVTGPLPDVTAAVPELGTNAISGGEAGAVEFAGLFPKMIGPEVIVPHQINGLIINELTSIRSSSESGEYQRDTQPPLVSFELAKLGDDTAGRDLEERISALQSRQDMLRQNVAILRNQLGRLQTVRARLIGEAGPMLDLSGTLLSQLTDKLGQSFGPPLSGAFDNWSPANGDLAIIKSTDTIGNSAEHYGLEAFNDGDPISQLTHAIRNQMRID</sequence>
<evidence type="ECO:0000313" key="2">
    <source>
        <dbReference type="EMBL" id="EZG48226.1"/>
    </source>
</evidence>
<dbReference type="GeneID" id="22914544"/>
<gene>
    <name evidence="2" type="ORF">GNI_129650</name>
</gene>
<dbReference type="AlphaFoldDB" id="A0A023B1L0"/>
<protein>
    <submittedName>
        <fullName evidence="2">Uncharacterized protein</fullName>
    </submittedName>
</protein>
<evidence type="ECO:0000256" key="1">
    <source>
        <dbReference type="SAM" id="Coils"/>
    </source>
</evidence>
<keyword evidence="3" id="KW-1185">Reference proteome</keyword>
<dbReference type="Proteomes" id="UP000019763">
    <property type="component" value="Unassembled WGS sequence"/>
</dbReference>
<accession>A0A023B1L0</accession>
<dbReference type="VEuPathDB" id="CryptoDB:GNI_129650"/>
<dbReference type="EMBL" id="AFNH02000967">
    <property type="protein sequence ID" value="EZG48226.1"/>
    <property type="molecule type" value="Genomic_DNA"/>
</dbReference>